<dbReference type="InterPro" id="IPR005135">
    <property type="entry name" value="Endo/exonuclease/phosphatase"/>
</dbReference>
<reference evidence="2 3" key="1">
    <citation type="submission" date="2019-01" db="EMBL/GenBank/DDBJ databases">
        <authorList>
            <person name="Sayadi A."/>
        </authorList>
    </citation>
    <scope>NUCLEOTIDE SEQUENCE [LARGE SCALE GENOMIC DNA]</scope>
</reference>
<dbReference type="Pfam" id="PF03372">
    <property type="entry name" value="Exo_endo_phos"/>
    <property type="match status" value="1"/>
</dbReference>
<organism evidence="2 3">
    <name type="scientific">Callosobruchus maculatus</name>
    <name type="common">Southern cowpea weevil</name>
    <name type="synonym">Pulse bruchid</name>
    <dbReference type="NCBI Taxonomy" id="64391"/>
    <lineage>
        <taxon>Eukaryota</taxon>
        <taxon>Metazoa</taxon>
        <taxon>Ecdysozoa</taxon>
        <taxon>Arthropoda</taxon>
        <taxon>Hexapoda</taxon>
        <taxon>Insecta</taxon>
        <taxon>Pterygota</taxon>
        <taxon>Neoptera</taxon>
        <taxon>Endopterygota</taxon>
        <taxon>Coleoptera</taxon>
        <taxon>Polyphaga</taxon>
        <taxon>Cucujiformia</taxon>
        <taxon>Chrysomeloidea</taxon>
        <taxon>Chrysomelidae</taxon>
        <taxon>Bruchinae</taxon>
        <taxon>Bruchini</taxon>
        <taxon>Callosobruchus</taxon>
    </lineage>
</organism>
<dbReference type="InterPro" id="IPR036691">
    <property type="entry name" value="Endo/exonu/phosph_ase_sf"/>
</dbReference>
<dbReference type="EMBL" id="CAACVG010011982">
    <property type="protein sequence ID" value="VEN59337.1"/>
    <property type="molecule type" value="Genomic_DNA"/>
</dbReference>
<sequence length="916" mass="106922">MESMLNEFPNCKVLCVTEHWKSQEVLTYLTPKNFKLASAFCRKPNQGENTYGGSAVYVRRDIKWKENKKQVQMSEEGIFECASVQCSFSNGIVVIVSIYRPPSGSFDLFIQKLERLLIDVSRDNNLVIIGGDFNVELIHDNPRKMEMLALLSTFNLSQTIFENTRAQSCIDNFFTNITDWQSCVFERHISDHQAQMLTFVTQVESNIGHKYGRYYSQENKSNFLTLLGYQDWSLIYELGREDVNTQWNIFINTYSGLFNQSFPLKIMLGKRVDNKIYKDPLVKACKNKLDSLLVLCKYNPQYRELYNLTKKEYDTLVINKKSSLYEERIASSDNKNKTMWAICNEILGKNNKNDHCLIEGDPIDIANYFNNFLINVVPNMRDFPKQALDFQNIFYNNCSLYCGPVKESDIIEAASCLKNKYSSGEDDIPICIVKFSINQIKEVLAYIVGNSFKYGIFPEQLKMAVIKPLFKSGEKDSMNSYRPISILNSFSKIFEHIMCKRVLYFFNTCNIFSDAQHGFLKGRSTQTAIFQFTKKILDLLEKDLLALGLFLDLSKAYDCLDRELLIKKLERYGVRDNIKKWFESYLSERKQRVQIIKNRVKVKSNVCKNMIGVPQGSVLGHILFIIFINDLANIIDNPMIALTNFADDSNIVVGEKLVDDLISRTDKYFDKAREWFNTNRLVLNEQKTNIVVFRTNRSRKDIPTSVPLINQDFELSTYTKFLGIYIDQFLRWDKHIESINKKLSKICYSFRITSKYLSLEALRILYHANVESVLRYGLMFWGAGNIASLFVLQKRIIRLIDKMGFQQSCRGVFKEKQILMLYGLYLFECLMFLHKHKYLFTGNNRNFVYDTRTNNINFPIQRLTLSKKNPAYMCIKFFNKLPNELKVISNFKKFKHEVRNLLINLEPYCINDYLEC</sequence>
<dbReference type="InterPro" id="IPR043502">
    <property type="entry name" value="DNA/RNA_pol_sf"/>
</dbReference>
<dbReference type="SUPFAM" id="SSF56672">
    <property type="entry name" value="DNA/RNA polymerases"/>
    <property type="match status" value="1"/>
</dbReference>
<dbReference type="SUPFAM" id="SSF56219">
    <property type="entry name" value="DNase I-like"/>
    <property type="match status" value="1"/>
</dbReference>
<dbReference type="AlphaFoldDB" id="A0A653DHJ7"/>
<dbReference type="Gene3D" id="3.60.10.10">
    <property type="entry name" value="Endonuclease/exonuclease/phosphatase"/>
    <property type="match status" value="1"/>
</dbReference>
<keyword evidence="3" id="KW-1185">Reference proteome</keyword>
<evidence type="ECO:0000313" key="3">
    <source>
        <dbReference type="Proteomes" id="UP000410492"/>
    </source>
</evidence>
<protein>
    <recommendedName>
        <fullName evidence="1">Reverse transcriptase domain-containing protein</fullName>
    </recommendedName>
</protein>
<dbReference type="GO" id="GO:0003824">
    <property type="term" value="F:catalytic activity"/>
    <property type="evidence" value="ECO:0007669"/>
    <property type="project" value="InterPro"/>
</dbReference>
<dbReference type="InterPro" id="IPR000477">
    <property type="entry name" value="RT_dom"/>
</dbReference>
<dbReference type="Proteomes" id="UP000410492">
    <property type="component" value="Unassembled WGS sequence"/>
</dbReference>
<evidence type="ECO:0000313" key="2">
    <source>
        <dbReference type="EMBL" id="VEN59337.1"/>
    </source>
</evidence>
<dbReference type="PROSITE" id="PS50878">
    <property type="entry name" value="RT_POL"/>
    <property type="match status" value="1"/>
</dbReference>
<name>A0A653DHJ7_CALMS</name>
<dbReference type="OrthoDB" id="6778391at2759"/>
<accession>A0A653DHJ7</accession>
<dbReference type="Pfam" id="PF00078">
    <property type="entry name" value="RVT_1"/>
    <property type="match status" value="1"/>
</dbReference>
<feature type="domain" description="Reverse transcriptase" evidence="1">
    <location>
        <begin position="450"/>
        <end position="726"/>
    </location>
</feature>
<dbReference type="GO" id="GO:0071897">
    <property type="term" value="P:DNA biosynthetic process"/>
    <property type="evidence" value="ECO:0007669"/>
    <property type="project" value="UniProtKB-ARBA"/>
</dbReference>
<evidence type="ECO:0000259" key="1">
    <source>
        <dbReference type="PROSITE" id="PS50878"/>
    </source>
</evidence>
<gene>
    <name evidence="2" type="ORF">CALMAC_LOCUS17381</name>
</gene>
<proteinExistence type="predicted"/>
<dbReference type="PANTHER" id="PTHR33332">
    <property type="entry name" value="REVERSE TRANSCRIPTASE DOMAIN-CONTAINING PROTEIN"/>
    <property type="match status" value="1"/>
</dbReference>
<dbReference type="CDD" id="cd01650">
    <property type="entry name" value="RT_nLTR_like"/>
    <property type="match status" value="1"/>
</dbReference>